<keyword evidence="2" id="KW-1185">Reference proteome</keyword>
<organism evidence="1 2">
    <name type="scientific">Legionella bononiensis</name>
    <dbReference type="NCBI Taxonomy" id="2793102"/>
    <lineage>
        <taxon>Bacteria</taxon>
        <taxon>Pseudomonadati</taxon>
        <taxon>Pseudomonadota</taxon>
        <taxon>Gammaproteobacteria</taxon>
        <taxon>Legionellales</taxon>
        <taxon>Legionellaceae</taxon>
        <taxon>Legionella</taxon>
    </lineage>
</organism>
<protein>
    <submittedName>
        <fullName evidence="1">Uncharacterized protein</fullName>
    </submittedName>
</protein>
<dbReference type="Proteomes" id="UP000809910">
    <property type="component" value="Unassembled WGS sequence"/>
</dbReference>
<gene>
    <name evidence="1" type="ORF">I5282_08230</name>
</gene>
<name>A0ABS1WB31_9GAMM</name>
<accession>A0ABS1WB31</accession>
<evidence type="ECO:0000313" key="1">
    <source>
        <dbReference type="EMBL" id="MBL7526557.1"/>
    </source>
</evidence>
<proteinExistence type="predicted"/>
<dbReference type="EMBL" id="JADWVN010000016">
    <property type="protein sequence ID" value="MBL7526557.1"/>
    <property type="molecule type" value="Genomic_DNA"/>
</dbReference>
<evidence type="ECO:0000313" key="2">
    <source>
        <dbReference type="Proteomes" id="UP000809910"/>
    </source>
</evidence>
<reference evidence="1 2" key="1">
    <citation type="submission" date="2020-12" db="EMBL/GenBank/DDBJ databases">
        <title>WGS of Legionella: environmental sample.</title>
        <authorList>
            <person name="Cristino S."/>
            <person name="Girolamini L."/>
            <person name="Salaris S."/>
            <person name="Pascale M.R."/>
            <person name="Mazzotta M."/>
            <person name="Orsini M."/>
            <person name="Grottola A."/>
        </authorList>
    </citation>
    <scope>NUCLEOTIDE SEQUENCE [LARGE SCALE GENOMIC DNA]</scope>
    <source>
        <strain evidence="1 2">30cs62</strain>
    </source>
</reference>
<dbReference type="RefSeq" id="WP_203110166.1">
    <property type="nucleotide sequence ID" value="NZ_JADOBG010000012.1"/>
</dbReference>
<comment type="caution">
    <text evidence="1">The sequence shown here is derived from an EMBL/GenBank/DDBJ whole genome shotgun (WGS) entry which is preliminary data.</text>
</comment>
<sequence length="261" mass="29659">MIKSISHCSVWLNLIVQSIITDKTFEIHHEEDLQNIKNQLKALKQLNHNSIDHECAVIDRILMYISKVIHAKSLAQIKLIQVQYLQEMKSINETYAATATRLQLNGLHQTIVQWMSQLNIHLDSSRVLIVSSHGPREDLIEKQYFLDLYAQHGIQNAEKGSSHIICVEMLPEQIATVSKESLIDFLRKHQINMMIGQNMLGDPQAMNKDVLGRYAPEVIKKLCPYHALTSNATGMRSLLFSQPTASNQEEVAAPQSSQLRN</sequence>